<organism evidence="2 3">
    <name type="scientific">Thalictrum thalictroides</name>
    <name type="common">Rue-anemone</name>
    <name type="synonym">Anemone thalictroides</name>
    <dbReference type="NCBI Taxonomy" id="46969"/>
    <lineage>
        <taxon>Eukaryota</taxon>
        <taxon>Viridiplantae</taxon>
        <taxon>Streptophyta</taxon>
        <taxon>Embryophyta</taxon>
        <taxon>Tracheophyta</taxon>
        <taxon>Spermatophyta</taxon>
        <taxon>Magnoliopsida</taxon>
        <taxon>Ranunculales</taxon>
        <taxon>Ranunculaceae</taxon>
        <taxon>Thalictroideae</taxon>
        <taxon>Thalictrum</taxon>
    </lineage>
</organism>
<dbReference type="Proteomes" id="UP000554482">
    <property type="component" value="Unassembled WGS sequence"/>
</dbReference>
<accession>A0A7J6X248</accession>
<evidence type="ECO:0000313" key="2">
    <source>
        <dbReference type="EMBL" id="KAF5202945.1"/>
    </source>
</evidence>
<keyword evidence="3" id="KW-1185">Reference proteome</keyword>
<dbReference type="GO" id="GO:0015079">
    <property type="term" value="F:potassium ion transmembrane transporter activity"/>
    <property type="evidence" value="ECO:0007669"/>
    <property type="project" value="InterPro"/>
</dbReference>
<evidence type="ECO:0000313" key="3">
    <source>
        <dbReference type="Proteomes" id="UP000554482"/>
    </source>
</evidence>
<dbReference type="Pfam" id="PF22776">
    <property type="entry name" value="K_trans_C"/>
    <property type="match status" value="1"/>
</dbReference>
<comment type="caution">
    <text evidence="2">The sequence shown here is derived from an EMBL/GenBank/DDBJ whole genome shotgun (WGS) entry which is preliminary data.</text>
</comment>
<sequence>MEERFLFRQVEPKDYRMFRCVVRYGYKDPMEGPKEFEFQLVEHLKEFVRHEHYIHEAGRTEVLTAQQLNVGYLSHSGQLLDDVKVDEPAPSRHTEECLEQSNTQAFSDSNHLATVNGSTNSPSRIISGTSQGVEDEIQFIQKAMEKGVVYLLGETEVGAEQNSSWVKKIAVNYMYDFLRKNFRQGEKIMSIPRSRLLRVGMVYEI</sequence>
<dbReference type="PANTHER" id="PTHR30540:SF94">
    <property type="entry name" value="POTASSIUM TRANSPORTER 5"/>
    <property type="match status" value="1"/>
</dbReference>
<dbReference type="InterPro" id="IPR053952">
    <property type="entry name" value="K_trans_C"/>
</dbReference>
<feature type="domain" description="K+ potassium transporter C-terminal" evidence="1">
    <location>
        <begin position="2"/>
        <end position="205"/>
    </location>
</feature>
<protein>
    <submittedName>
        <fullName evidence="2">Potassium transporter</fullName>
    </submittedName>
</protein>
<gene>
    <name evidence="2" type="ORF">FRX31_007468</name>
</gene>
<dbReference type="InterPro" id="IPR003855">
    <property type="entry name" value="K+_transporter"/>
</dbReference>
<dbReference type="PANTHER" id="PTHR30540">
    <property type="entry name" value="OSMOTIC STRESS POTASSIUM TRANSPORTER"/>
    <property type="match status" value="1"/>
</dbReference>
<reference evidence="2 3" key="1">
    <citation type="submission" date="2020-06" db="EMBL/GenBank/DDBJ databases">
        <title>Transcriptomic and genomic resources for Thalictrum thalictroides and T. hernandezii: Facilitating candidate gene discovery in an emerging model plant lineage.</title>
        <authorList>
            <person name="Arias T."/>
            <person name="Riano-Pachon D.M."/>
            <person name="Di Stilio V.S."/>
        </authorList>
    </citation>
    <scope>NUCLEOTIDE SEQUENCE [LARGE SCALE GENOMIC DNA]</scope>
    <source>
        <strain evidence="3">cv. WT478/WT964</strain>
        <tissue evidence="2">Leaves</tissue>
    </source>
</reference>
<proteinExistence type="predicted"/>
<evidence type="ECO:0000259" key="1">
    <source>
        <dbReference type="Pfam" id="PF22776"/>
    </source>
</evidence>
<dbReference type="EMBL" id="JABWDY010007440">
    <property type="protein sequence ID" value="KAF5202945.1"/>
    <property type="molecule type" value="Genomic_DNA"/>
</dbReference>
<dbReference type="AlphaFoldDB" id="A0A7J6X248"/>
<dbReference type="GO" id="GO:0016020">
    <property type="term" value="C:membrane"/>
    <property type="evidence" value="ECO:0007669"/>
    <property type="project" value="InterPro"/>
</dbReference>
<name>A0A7J6X248_THATH</name>
<dbReference type="OrthoDB" id="504708at2759"/>